<dbReference type="InterPro" id="IPR011711">
    <property type="entry name" value="GntR_C"/>
</dbReference>
<evidence type="ECO:0000313" key="7">
    <source>
        <dbReference type="Proteomes" id="UP001183648"/>
    </source>
</evidence>
<evidence type="ECO:0000313" key="6">
    <source>
        <dbReference type="EMBL" id="MDR7362414.1"/>
    </source>
</evidence>
<reference evidence="6 7" key="1">
    <citation type="submission" date="2023-07" db="EMBL/GenBank/DDBJ databases">
        <title>Sequencing the genomes of 1000 actinobacteria strains.</title>
        <authorList>
            <person name="Klenk H.-P."/>
        </authorList>
    </citation>
    <scope>NUCLEOTIDE SEQUENCE [LARGE SCALE GENOMIC DNA]</scope>
    <source>
        <strain evidence="6 7">DSM 19426</strain>
    </source>
</reference>
<keyword evidence="3" id="KW-0804">Transcription</keyword>
<keyword evidence="1" id="KW-0805">Transcription regulation</keyword>
<accession>A0ABU2BWG3</accession>
<dbReference type="Pfam" id="PF07729">
    <property type="entry name" value="FCD"/>
    <property type="match status" value="1"/>
</dbReference>
<evidence type="ECO:0000256" key="4">
    <source>
        <dbReference type="SAM" id="MobiDB-lite"/>
    </source>
</evidence>
<protein>
    <submittedName>
        <fullName evidence="6">DNA-binding FadR family transcriptional regulator</fullName>
    </submittedName>
</protein>
<evidence type="ECO:0000259" key="5">
    <source>
        <dbReference type="PROSITE" id="PS50949"/>
    </source>
</evidence>
<dbReference type="Gene3D" id="1.20.120.530">
    <property type="entry name" value="GntR ligand-binding domain-like"/>
    <property type="match status" value="1"/>
</dbReference>
<dbReference type="SMART" id="SM00345">
    <property type="entry name" value="HTH_GNTR"/>
    <property type="match status" value="1"/>
</dbReference>
<keyword evidence="2 6" id="KW-0238">DNA-binding</keyword>
<dbReference type="RefSeq" id="WP_310301730.1">
    <property type="nucleotide sequence ID" value="NZ_BAAAPS010000008.1"/>
</dbReference>
<dbReference type="Gene3D" id="1.10.10.10">
    <property type="entry name" value="Winged helix-like DNA-binding domain superfamily/Winged helix DNA-binding domain"/>
    <property type="match status" value="1"/>
</dbReference>
<evidence type="ECO:0000256" key="1">
    <source>
        <dbReference type="ARBA" id="ARBA00023015"/>
    </source>
</evidence>
<evidence type="ECO:0000256" key="3">
    <source>
        <dbReference type="ARBA" id="ARBA00023163"/>
    </source>
</evidence>
<dbReference type="PROSITE" id="PS50949">
    <property type="entry name" value="HTH_GNTR"/>
    <property type="match status" value="1"/>
</dbReference>
<name>A0ABU2BWG3_9ACTN</name>
<dbReference type="Pfam" id="PF00392">
    <property type="entry name" value="GntR"/>
    <property type="match status" value="1"/>
</dbReference>
<gene>
    <name evidence="6" type="ORF">J2S63_001967</name>
</gene>
<dbReference type="CDD" id="cd07377">
    <property type="entry name" value="WHTH_GntR"/>
    <property type="match status" value="1"/>
</dbReference>
<comment type="caution">
    <text evidence="6">The sequence shown here is derived from an EMBL/GenBank/DDBJ whole genome shotgun (WGS) entry which is preliminary data.</text>
</comment>
<dbReference type="SUPFAM" id="SSF46785">
    <property type="entry name" value="Winged helix' DNA-binding domain"/>
    <property type="match status" value="1"/>
</dbReference>
<keyword evidence="7" id="KW-1185">Reference proteome</keyword>
<organism evidence="6 7">
    <name type="scientific">Nocardioides marmoribigeumensis</name>
    <dbReference type="NCBI Taxonomy" id="433649"/>
    <lineage>
        <taxon>Bacteria</taxon>
        <taxon>Bacillati</taxon>
        <taxon>Actinomycetota</taxon>
        <taxon>Actinomycetes</taxon>
        <taxon>Propionibacteriales</taxon>
        <taxon>Nocardioidaceae</taxon>
        <taxon>Nocardioides</taxon>
    </lineage>
</organism>
<dbReference type="PANTHER" id="PTHR43537:SF5">
    <property type="entry name" value="UXU OPERON TRANSCRIPTIONAL REGULATOR"/>
    <property type="match status" value="1"/>
</dbReference>
<proteinExistence type="predicted"/>
<dbReference type="PANTHER" id="PTHR43537">
    <property type="entry name" value="TRANSCRIPTIONAL REGULATOR, GNTR FAMILY"/>
    <property type="match status" value="1"/>
</dbReference>
<dbReference type="InterPro" id="IPR008920">
    <property type="entry name" value="TF_FadR/GntR_C"/>
</dbReference>
<sequence>MTTGNDAGPIFTTVKRVSPTHQVREQLLAAIQRGDYGPGAAIPSERVLCETFGVSRVSVREAIAGLESMGLIRVEHGRGAFVRESVNQSFMRPFGRYLEEHRGELLELIKVRGALDELAVAEATEHADAVGLDRLQAANDAFGEAVDAGRDDVDVARCDVTFHLTIAELAGGVLLPPLVRELNGVLGESRLLMLARPGQRERSVAEHQAIIDALVARDVVAARRAVRKHLEPIRDWLLESAQETAQESAQESAQGSEETPD</sequence>
<dbReference type="InterPro" id="IPR036388">
    <property type="entry name" value="WH-like_DNA-bd_sf"/>
</dbReference>
<dbReference type="Proteomes" id="UP001183648">
    <property type="component" value="Unassembled WGS sequence"/>
</dbReference>
<dbReference type="InterPro" id="IPR036390">
    <property type="entry name" value="WH_DNA-bd_sf"/>
</dbReference>
<feature type="domain" description="HTH gntR-type" evidence="5">
    <location>
        <begin position="17"/>
        <end position="85"/>
    </location>
</feature>
<dbReference type="PRINTS" id="PR00035">
    <property type="entry name" value="HTHGNTR"/>
</dbReference>
<dbReference type="GO" id="GO:0003677">
    <property type="term" value="F:DNA binding"/>
    <property type="evidence" value="ECO:0007669"/>
    <property type="project" value="UniProtKB-KW"/>
</dbReference>
<dbReference type="EMBL" id="JAVDYG010000001">
    <property type="protein sequence ID" value="MDR7362414.1"/>
    <property type="molecule type" value="Genomic_DNA"/>
</dbReference>
<dbReference type="SMART" id="SM00895">
    <property type="entry name" value="FCD"/>
    <property type="match status" value="1"/>
</dbReference>
<dbReference type="SUPFAM" id="SSF48008">
    <property type="entry name" value="GntR ligand-binding domain-like"/>
    <property type="match status" value="1"/>
</dbReference>
<dbReference type="InterPro" id="IPR000524">
    <property type="entry name" value="Tscrpt_reg_HTH_GntR"/>
</dbReference>
<feature type="region of interest" description="Disordered" evidence="4">
    <location>
        <begin position="241"/>
        <end position="261"/>
    </location>
</feature>
<evidence type="ECO:0000256" key="2">
    <source>
        <dbReference type="ARBA" id="ARBA00023125"/>
    </source>
</evidence>